<comment type="caution">
    <text evidence="1">The sequence shown here is derived from an EMBL/GenBank/DDBJ whole genome shotgun (WGS) entry which is preliminary data.</text>
</comment>
<dbReference type="RefSeq" id="WP_095720609.1">
    <property type="nucleotide sequence ID" value="NZ_NTFS01000032.1"/>
</dbReference>
<evidence type="ECO:0000313" key="2">
    <source>
        <dbReference type="Proteomes" id="UP000218238"/>
    </source>
</evidence>
<organism evidence="1 2">
    <name type="scientific">Brunnivagina elsteri CCALA 953</name>
    <dbReference type="NCBI Taxonomy" id="987040"/>
    <lineage>
        <taxon>Bacteria</taxon>
        <taxon>Bacillati</taxon>
        <taxon>Cyanobacteriota</taxon>
        <taxon>Cyanophyceae</taxon>
        <taxon>Nostocales</taxon>
        <taxon>Calotrichaceae</taxon>
        <taxon>Brunnivagina</taxon>
    </lineage>
</organism>
<keyword evidence="2" id="KW-1185">Reference proteome</keyword>
<dbReference type="Proteomes" id="UP000218238">
    <property type="component" value="Unassembled WGS sequence"/>
</dbReference>
<proteinExistence type="predicted"/>
<dbReference type="OrthoDB" id="510508at2"/>
<name>A0A2A2TN04_9CYAN</name>
<dbReference type="AlphaFoldDB" id="A0A2A2TN04"/>
<protein>
    <submittedName>
        <fullName evidence="1">Uncharacterized protein</fullName>
    </submittedName>
</protein>
<evidence type="ECO:0000313" key="1">
    <source>
        <dbReference type="EMBL" id="PAX59869.1"/>
    </source>
</evidence>
<dbReference type="EMBL" id="NTFS01000032">
    <property type="protein sequence ID" value="PAX59869.1"/>
    <property type="molecule type" value="Genomic_DNA"/>
</dbReference>
<gene>
    <name evidence="1" type="ORF">CK510_04785</name>
</gene>
<accession>A0A2A2TN04</accession>
<reference evidence="1 2" key="1">
    <citation type="submission" date="2017-08" db="EMBL/GenBank/DDBJ databases">
        <title>Draft genome sequence of filamentous cyanobacterium Calothrix elsteri CCALA 953.</title>
        <authorList>
            <person name="Gagunashvili A.N."/>
            <person name="Elster J."/>
            <person name="Andresson O.S."/>
        </authorList>
    </citation>
    <scope>NUCLEOTIDE SEQUENCE [LARGE SCALE GENOMIC DNA]</scope>
    <source>
        <strain evidence="1 2">CCALA 953</strain>
    </source>
</reference>
<sequence>MVSYASSGSSRGIVVWGISQNAHVSGIGFDGGARSIFKPIILISGDNVTASQQILAADIIPGDKRLNSTQIAALCKKSTVNRAVFHGALNEWFPMPELPNLSGYNRDKREFINGFNPKTKTVENLEQMFNLGEQATTIQPTRETNCNPQLLDCIVDKIISSTEPITYEAIRGHIKRTLPNMAKKELIEVAINNLIESEIIQGDGEQGYTTT</sequence>